<organism evidence="2 3">
    <name type="scientific">Protaetiibacter intestinalis</name>
    <dbReference type="NCBI Taxonomy" id="2419774"/>
    <lineage>
        <taxon>Bacteria</taxon>
        <taxon>Bacillati</taxon>
        <taxon>Actinomycetota</taxon>
        <taxon>Actinomycetes</taxon>
        <taxon>Micrococcales</taxon>
        <taxon>Microbacteriaceae</taxon>
        <taxon>Protaetiibacter</taxon>
    </lineage>
</organism>
<dbReference type="AlphaFoldDB" id="A0A387B9X4"/>
<reference evidence="3" key="1">
    <citation type="submission" date="2018-09" db="EMBL/GenBank/DDBJ databases">
        <title>Genome sequencing of strain 2DFWR-13.</title>
        <authorList>
            <person name="Heo J."/>
            <person name="Kim S.-J."/>
            <person name="Kwon S.-W."/>
        </authorList>
    </citation>
    <scope>NUCLEOTIDE SEQUENCE [LARGE SCALE GENOMIC DNA]</scope>
    <source>
        <strain evidence="3">2DFWR-13</strain>
    </source>
</reference>
<dbReference type="Proteomes" id="UP000278886">
    <property type="component" value="Chromosome"/>
</dbReference>
<evidence type="ECO:0000313" key="2">
    <source>
        <dbReference type="EMBL" id="AYF99187.1"/>
    </source>
</evidence>
<gene>
    <name evidence="2" type="ORF">D7I47_13600</name>
</gene>
<keyword evidence="1" id="KW-0812">Transmembrane</keyword>
<name>A0A387B9X4_9MICO</name>
<keyword evidence="1" id="KW-1133">Transmembrane helix</keyword>
<evidence type="ECO:0000313" key="3">
    <source>
        <dbReference type="Proteomes" id="UP000278886"/>
    </source>
</evidence>
<protein>
    <submittedName>
        <fullName evidence="2">Uncharacterized protein</fullName>
    </submittedName>
</protein>
<keyword evidence="3" id="KW-1185">Reference proteome</keyword>
<feature type="transmembrane region" description="Helical" evidence="1">
    <location>
        <begin position="6"/>
        <end position="25"/>
    </location>
</feature>
<dbReference type="RefSeq" id="WP_120763556.1">
    <property type="nucleotide sequence ID" value="NZ_CP032630.1"/>
</dbReference>
<dbReference type="KEGG" id="lyd:D7I47_13600"/>
<sequence length="70" mass="7643">MPLGFYIGLGMTVVLLGVWLTFLIVQHRVTRNSTEQPLAESDREAVLNSVALHETATAGQMAAMSSARRQ</sequence>
<accession>A0A387B9X4</accession>
<evidence type="ECO:0000256" key="1">
    <source>
        <dbReference type="SAM" id="Phobius"/>
    </source>
</evidence>
<keyword evidence="1" id="KW-0472">Membrane</keyword>
<dbReference type="EMBL" id="CP032630">
    <property type="protein sequence ID" value="AYF99187.1"/>
    <property type="molecule type" value="Genomic_DNA"/>
</dbReference>
<proteinExistence type="predicted"/>